<organism evidence="2 3">
    <name type="scientific">Haematococcus lacustris</name>
    <name type="common">Green alga</name>
    <name type="synonym">Haematococcus pluvialis</name>
    <dbReference type="NCBI Taxonomy" id="44745"/>
    <lineage>
        <taxon>Eukaryota</taxon>
        <taxon>Viridiplantae</taxon>
        <taxon>Chlorophyta</taxon>
        <taxon>core chlorophytes</taxon>
        <taxon>Chlorophyceae</taxon>
        <taxon>CS clade</taxon>
        <taxon>Chlamydomonadales</taxon>
        <taxon>Haematococcaceae</taxon>
        <taxon>Haematococcus</taxon>
    </lineage>
</organism>
<evidence type="ECO:0000313" key="2">
    <source>
        <dbReference type="EMBL" id="GFH20634.1"/>
    </source>
</evidence>
<keyword evidence="3" id="KW-1185">Reference proteome</keyword>
<feature type="compositionally biased region" description="Basic and acidic residues" evidence="1">
    <location>
        <begin position="1"/>
        <end position="37"/>
    </location>
</feature>
<comment type="caution">
    <text evidence="2">The sequence shown here is derived from an EMBL/GenBank/DDBJ whole genome shotgun (WGS) entry which is preliminary data.</text>
</comment>
<sequence>MVQAVEKDEHMKKRNDLKEHKRLEEIRKKKSETKNEYLGRSMQPPQCEGAGYPNLG</sequence>
<dbReference type="Proteomes" id="UP000485058">
    <property type="component" value="Unassembled WGS sequence"/>
</dbReference>
<proteinExistence type="predicted"/>
<gene>
    <name evidence="2" type="ORF">HaLaN_17785</name>
</gene>
<name>A0A699ZPH4_HAELA</name>
<evidence type="ECO:0000313" key="3">
    <source>
        <dbReference type="Proteomes" id="UP000485058"/>
    </source>
</evidence>
<accession>A0A699ZPH4</accession>
<evidence type="ECO:0000256" key="1">
    <source>
        <dbReference type="SAM" id="MobiDB-lite"/>
    </source>
</evidence>
<feature type="region of interest" description="Disordered" evidence="1">
    <location>
        <begin position="1"/>
        <end position="56"/>
    </location>
</feature>
<reference evidence="2 3" key="1">
    <citation type="submission" date="2020-02" db="EMBL/GenBank/DDBJ databases">
        <title>Draft genome sequence of Haematococcus lacustris strain NIES-144.</title>
        <authorList>
            <person name="Morimoto D."/>
            <person name="Nakagawa S."/>
            <person name="Yoshida T."/>
            <person name="Sawayama S."/>
        </authorList>
    </citation>
    <scope>NUCLEOTIDE SEQUENCE [LARGE SCALE GENOMIC DNA]</scope>
    <source>
        <strain evidence="2 3">NIES-144</strain>
    </source>
</reference>
<dbReference type="EMBL" id="BLLF01001671">
    <property type="protein sequence ID" value="GFH20634.1"/>
    <property type="molecule type" value="Genomic_DNA"/>
</dbReference>
<protein>
    <submittedName>
        <fullName evidence="2">Uncharacterized protein</fullName>
    </submittedName>
</protein>
<dbReference type="AlphaFoldDB" id="A0A699ZPH4"/>